<sequence>MTRSMATRFSGSREECEMRRAELLHQSVFDRAANAQLTSGGGMGKVIHTKRRDFPSLKPAKPFSSPTVLSFSCKFFGKEGGWTPRIKDWMMLRHPATQLSNGTPYKSLVRTSHCKSQSMSILISFRVTQAHIETMSEVGSEMKSCVRIVDACLEAFVKKKTPSATEAVEENLQDIVVASVGKKPMTDSQNNILVVDLSAGPASENTGTIGGTAVTPPKFPPGPISDWLEDCIIMGQCTKQVTVLTPLPIPQTRRHRLFPLPLGGSTRFGSMASLEVLTLFLG</sequence>
<organism evidence="1 2">
    <name type="scientific">Stylosanthes scabra</name>
    <dbReference type="NCBI Taxonomy" id="79078"/>
    <lineage>
        <taxon>Eukaryota</taxon>
        <taxon>Viridiplantae</taxon>
        <taxon>Streptophyta</taxon>
        <taxon>Embryophyta</taxon>
        <taxon>Tracheophyta</taxon>
        <taxon>Spermatophyta</taxon>
        <taxon>Magnoliopsida</taxon>
        <taxon>eudicotyledons</taxon>
        <taxon>Gunneridae</taxon>
        <taxon>Pentapetalae</taxon>
        <taxon>rosids</taxon>
        <taxon>fabids</taxon>
        <taxon>Fabales</taxon>
        <taxon>Fabaceae</taxon>
        <taxon>Papilionoideae</taxon>
        <taxon>50 kb inversion clade</taxon>
        <taxon>dalbergioids sensu lato</taxon>
        <taxon>Dalbergieae</taxon>
        <taxon>Pterocarpus clade</taxon>
        <taxon>Stylosanthes</taxon>
    </lineage>
</organism>
<comment type="caution">
    <text evidence="1">The sequence shown here is derived from an EMBL/GenBank/DDBJ whole genome shotgun (WGS) entry which is preliminary data.</text>
</comment>
<dbReference type="EMBL" id="JASCZI010241661">
    <property type="protein sequence ID" value="MED6203829.1"/>
    <property type="molecule type" value="Genomic_DNA"/>
</dbReference>
<evidence type="ECO:0000313" key="1">
    <source>
        <dbReference type="EMBL" id="MED6203829.1"/>
    </source>
</evidence>
<keyword evidence="2" id="KW-1185">Reference proteome</keyword>
<name>A0ABU6Y1M3_9FABA</name>
<evidence type="ECO:0000313" key="2">
    <source>
        <dbReference type="Proteomes" id="UP001341840"/>
    </source>
</evidence>
<accession>A0ABU6Y1M3</accession>
<proteinExistence type="predicted"/>
<gene>
    <name evidence="1" type="ORF">PIB30_003118</name>
</gene>
<dbReference type="Proteomes" id="UP001341840">
    <property type="component" value="Unassembled WGS sequence"/>
</dbReference>
<reference evidence="1 2" key="1">
    <citation type="journal article" date="2023" name="Plants (Basel)">
        <title>Bridging the Gap: Combining Genomics and Transcriptomics Approaches to Understand Stylosanthes scabra, an Orphan Legume from the Brazilian Caatinga.</title>
        <authorList>
            <person name="Ferreira-Neto J.R.C."/>
            <person name="da Silva M.D."/>
            <person name="Binneck E."/>
            <person name="de Melo N.F."/>
            <person name="da Silva R.H."/>
            <person name="de Melo A.L.T.M."/>
            <person name="Pandolfi V."/>
            <person name="Bustamante F.O."/>
            <person name="Brasileiro-Vidal A.C."/>
            <person name="Benko-Iseppon A.M."/>
        </authorList>
    </citation>
    <scope>NUCLEOTIDE SEQUENCE [LARGE SCALE GENOMIC DNA]</scope>
    <source>
        <tissue evidence="1">Leaves</tissue>
    </source>
</reference>
<protein>
    <submittedName>
        <fullName evidence="1">Uncharacterized protein</fullName>
    </submittedName>
</protein>